<feature type="compositionally biased region" description="Basic and acidic residues" evidence="1">
    <location>
        <begin position="331"/>
        <end position="351"/>
    </location>
</feature>
<feature type="region of interest" description="Disordered" evidence="1">
    <location>
        <begin position="194"/>
        <end position="239"/>
    </location>
</feature>
<feature type="compositionally biased region" description="Low complexity" evidence="1">
    <location>
        <begin position="624"/>
        <end position="636"/>
    </location>
</feature>
<name>A0A8H3UJK6_VENIN</name>
<evidence type="ECO:0000256" key="1">
    <source>
        <dbReference type="SAM" id="MobiDB-lite"/>
    </source>
</evidence>
<feature type="compositionally biased region" description="Low complexity" evidence="1">
    <location>
        <begin position="196"/>
        <end position="239"/>
    </location>
</feature>
<evidence type="ECO:0000313" key="2">
    <source>
        <dbReference type="EMBL" id="KAE9970830.1"/>
    </source>
</evidence>
<feature type="compositionally biased region" description="Low complexity" evidence="1">
    <location>
        <begin position="966"/>
        <end position="998"/>
    </location>
</feature>
<feature type="compositionally biased region" description="Basic and acidic residues" evidence="1">
    <location>
        <begin position="429"/>
        <end position="439"/>
    </location>
</feature>
<feature type="compositionally biased region" description="Pro residues" evidence="1">
    <location>
        <begin position="318"/>
        <end position="330"/>
    </location>
</feature>
<feature type="compositionally biased region" description="Low complexity" evidence="1">
    <location>
        <begin position="377"/>
        <end position="388"/>
    </location>
</feature>
<proteinExistence type="predicted"/>
<feature type="region of interest" description="Disordered" evidence="1">
    <location>
        <begin position="253"/>
        <end position="272"/>
    </location>
</feature>
<feature type="compositionally biased region" description="Polar residues" evidence="1">
    <location>
        <begin position="550"/>
        <end position="566"/>
    </location>
</feature>
<protein>
    <submittedName>
        <fullName evidence="2">Uncharacterized protein</fullName>
    </submittedName>
</protein>
<feature type="compositionally biased region" description="Polar residues" evidence="1">
    <location>
        <begin position="516"/>
        <end position="526"/>
    </location>
</feature>
<organism evidence="2 3">
    <name type="scientific">Venturia inaequalis</name>
    <name type="common">Apple scab fungus</name>
    <dbReference type="NCBI Taxonomy" id="5025"/>
    <lineage>
        <taxon>Eukaryota</taxon>
        <taxon>Fungi</taxon>
        <taxon>Dikarya</taxon>
        <taxon>Ascomycota</taxon>
        <taxon>Pezizomycotina</taxon>
        <taxon>Dothideomycetes</taxon>
        <taxon>Pleosporomycetidae</taxon>
        <taxon>Venturiales</taxon>
        <taxon>Venturiaceae</taxon>
        <taxon>Venturia</taxon>
    </lineage>
</organism>
<comment type="caution">
    <text evidence="2">The sequence shown here is derived from an EMBL/GenBank/DDBJ whole genome shotgun (WGS) entry which is preliminary data.</text>
</comment>
<feature type="compositionally biased region" description="Polar residues" evidence="1">
    <location>
        <begin position="691"/>
        <end position="742"/>
    </location>
</feature>
<feature type="region of interest" description="Disordered" evidence="1">
    <location>
        <begin position="597"/>
        <end position="668"/>
    </location>
</feature>
<accession>A0A8H3UJK6</accession>
<feature type="region of interest" description="Disordered" evidence="1">
    <location>
        <begin position="549"/>
        <end position="581"/>
    </location>
</feature>
<feature type="region of interest" description="Disordered" evidence="1">
    <location>
        <begin position="297"/>
        <end position="490"/>
    </location>
</feature>
<feature type="region of interest" description="Disordered" evidence="1">
    <location>
        <begin position="866"/>
        <end position="925"/>
    </location>
</feature>
<dbReference type="AlphaFoldDB" id="A0A8H3UJK6"/>
<feature type="compositionally biased region" description="Pro residues" evidence="1">
    <location>
        <begin position="355"/>
        <end position="376"/>
    </location>
</feature>
<feature type="region of interest" description="Disordered" evidence="1">
    <location>
        <begin position="681"/>
        <end position="755"/>
    </location>
</feature>
<feature type="region of interest" description="Disordered" evidence="1">
    <location>
        <begin position="513"/>
        <end position="535"/>
    </location>
</feature>
<reference evidence="2 3" key="1">
    <citation type="submission" date="2018-12" db="EMBL/GenBank/DDBJ databases">
        <title>Venturia inaequalis Genome Resource.</title>
        <authorList>
            <person name="Lichtner F.J."/>
        </authorList>
    </citation>
    <scope>NUCLEOTIDE SEQUENCE [LARGE SCALE GENOMIC DNA]</scope>
    <source>
        <strain evidence="2 3">120213</strain>
    </source>
</reference>
<gene>
    <name evidence="2" type="ORF">EG328_006010</name>
</gene>
<feature type="compositionally biased region" description="Polar residues" evidence="1">
    <location>
        <begin position="449"/>
        <end position="480"/>
    </location>
</feature>
<evidence type="ECO:0000313" key="3">
    <source>
        <dbReference type="Proteomes" id="UP000447873"/>
    </source>
</evidence>
<dbReference type="EMBL" id="WNWS01000318">
    <property type="protein sequence ID" value="KAE9970830.1"/>
    <property type="molecule type" value="Genomic_DNA"/>
</dbReference>
<dbReference type="Proteomes" id="UP000447873">
    <property type="component" value="Unassembled WGS sequence"/>
</dbReference>
<sequence>MEFAGAAFSISPLLTTCSKISTVLLNVGRKFKRAPLMMTSIGTECNLIHVALSQVRSFDWSSMTGDTDDRMERTMRAIESIILGCQLTLSVIEEYAIELQDYVEGSPLSPTEQMGIMARVRVLWKEEEMRELLLQLRGYQSGLMGLIRAAHDSDFGDSQDDFAASNFAALLQRSRCSRVRKPLSIRAAMQQAATYSNLSRSTTSNSSHTSKSNHSATPSTSTIQSRQSSTPSSVSNTGSIQSLSAVTADFHDGAAHTTSSRKPATEAARRKRPVFLTLQPEESNYTAVEGRDVHIKRKKDQLRRSSPTVGQHFKFVPGEPPLSGLPPPPPSKDDHTTKTPGDEICELHEEQTPSPNVPLEPLSAPPIAPLPQPPSRSPSRSRSPFEAPKIPARAPSRTTGVGSRQGYIDRPPVSAPILQHDILLEENIEQQRDPQRDEAVVPQEEPTFVQETSEAENGQSHPATPPANESSISHPPNSSILGPRKHVSSSSMRSLIIGLADTARLRKDANAEALRNQPSVERSYNSPEVDKPVPTLPMTEVSGFVRGNAFGQQSHMSPPPRTSSIEGLSERHRKQSVTDLRKDNQIYTLPLRADRDVGRSTSNARRLQHLRFPAPQRLDDVNRLSPPLSATASTPSISFESPLSQNATSANSDSWPLTPEGGHTSEYNYSRNYTSQHMKQYIQPGGDHSRNTSSERSLPPSASTGQTLSPVQTRRTSRPNPSYSLTPRTGRSRNNTLMTINSEAGPGETVDDGMSTAGSMAPSVMSAQWFRTPQERLGLGTKVSRAEALPWEDLDVLYEGAGPPMPPKSKTTPVKVSRMGNGVANMFSVFPPRAPSRMLEKDERLNDSPPRSPLLTQSFLSDVETTLPADRPTQVHIIDDPPQTSTSMKSREGASTPDWLRTRSIPSIKEQKEEKKKKKKENSRFPTLGDMVKEYKAMTAIRYTSTYAEAAEEQRIEKEIREARRPGTSSTTSTRLGPTTSLDMRTSSSSPTALTSNSHRTKSLRTIPFNLRSRPSIDSFSSHAGTIHEYGSDGRYLDATETAAARANADKKRRKERKMSSAFPTVKEIWTEYKKGADSWYTGAYHEEEMRNVATPGSHFS</sequence>
<feature type="region of interest" description="Disordered" evidence="1">
    <location>
        <begin position="959"/>
        <end position="1001"/>
    </location>
</feature>
<feature type="compositionally biased region" description="Polar residues" evidence="1">
    <location>
        <begin position="637"/>
        <end position="655"/>
    </location>
</feature>